<evidence type="ECO:0000256" key="1">
    <source>
        <dbReference type="SAM" id="Phobius"/>
    </source>
</evidence>
<dbReference type="InterPro" id="IPR003347">
    <property type="entry name" value="JmjC_dom"/>
</dbReference>
<dbReference type="RefSeq" id="YP_009481054.1">
    <property type="nucleotide sequence ID" value="NC_037665.1"/>
</dbReference>
<dbReference type="Pfam" id="PF13621">
    <property type="entry name" value="Cupin_8"/>
    <property type="match status" value="1"/>
</dbReference>
<gene>
    <name evidence="3" type="ORF">pmac_cds_370</name>
</gene>
<feature type="transmembrane region" description="Helical" evidence="1">
    <location>
        <begin position="31"/>
        <end position="49"/>
    </location>
</feature>
<dbReference type="Gene3D" id="2.60.120.650">
    <property type="entry name" value="Cupin"/>
    <property type="match status" value="1"/>
</dbReference>
<sequence>MKNRNAGRRGPVAHAKGTAARCTGHNVTVRVIALIASVLAIVLVVVALWRASCATTALPTVDPFGGWSASLSLPLIDLADVMAMPGGTLRALAHRTRVPVLVRFAVPTPWDRDADAWARSLEWDRHPFRPAEVRHIWRCRMRDARPNRALGQYPSSRGVDPAQTMREIVRAHVEAYSKSLGVDDGTWLRRPVAFSHYIARQWLADHPGMVDLVAATAAVLDVGSAPHGAYRDLKIWLNGPGYCTGTHDDPLDNLSINVCGRKRWLLAPPSDRDCFYPTDRLETTGVQRYHVRNPFVDVGAINSDTGDALFPRLADARMVEVDVAAGHVLVVPRRWIHFVATTEPSVSFTVNMPSRHYSR</sequence>
<dbReference type="SUPFAM" id="SSF51197">
    <property type="entry name" value="Clavaminate synthase-like"/>
    <property type="match status" value="1"/>
</dbReference>
<dbReference type="PANTHER" id="PTHR12461:SF105">
    <property type="entry name" value="HYPOXIA-INDUCIBLE FACTOR 1-ALPHA INHIBITOR"/>
    <property type="match status" value="1"/>
</dbReference>
<keyword evidence="1" id="KW-0812">Transmembrane</keyword>
<accession>A0A2U7UF09</accession>
<reference evidence="3" key="1">
    <citation type="journal article" date="2018" name="Nat. Commun.">
        <title>Diversity and evolution of the emerging Pandoraviridae family.</title>
        <authorList>
            <person name="Legendre M."/>
            <person name="Fabre E."/>
            <person name="Poirot O."/>
            <person name="Jeudy S."/>
            <person name="Lartigue A."/>
            <person name="Alempic J.M."/>
            <person name="Beucher L."/>
            <person name="Philippe N."/>
            <person name="Bertaux L."/>
            <person name="Christo-Foroux E."/>
            <person name="Labadie K."/>
            <person name="Coute Y."/>
            <person name="Abergel C."/>
            <person name="Claverie J.M."/>
        </authorList>
    </citation>
    <scope>NUCLEOTIDE SEQUENCE [LARGE SCALE GENOMIC DNA]</scope>
    <source>
        <strain evidence="3">Macleodensis</strain>
    </source>
</reference>
<dbReference type="InterPro" id="IPR041667">
    <property type="entry name" value="Cupin_8"/>
</dbReference>
<keyword evidence="1" id="KW-0472">Membrane</keyword>
<organism evidence="3">
    <name type="scientific">Pandoravirus macleodensis</name>
    <dbReference type="NCBI Taxonomy" id="2107707"/>
    <lineage>
        <taxon>Viruses</taxon>
        <taxon>Pandoravirus</taxon>
    </lineage>
</organism>
<dbReference type="Proteomes" id="UP000249758">
    <property type="component" value="Segment"/>
</dbReference>
<dbReference type="KEGG" id="vg:36841513"/>
<evidence type="ECO:0000259" key="2">
    <source>
        <dbReference type="PROSITE" id="PS51184"/>
    </source>
</evidence>
<keyword evidence="1" id="KW-1133">Transmembrane helix</keyword>
<feature type="domain" description="JmjC" evidence="2">
    <location>
        <begin position="179"/>
        <end position="359"/>
    </location>
</feature>
<dbReference type="PANTHER" id="PTHR12461">
    <property type="entry name" value="HYPOXIA-INDUCIBLE FACTOR 1 ALPHA INHIBITOR-RELATED"/>
    <property type="match status" value="1"/>
</dbReference>
<name>A0A2U7UF09_9VIRU</name>
<evidence type="ECO:0000313" key="3">
    <source>
        <dbReference type="EMBL" id="AVK77058.1"/>
    </source>
</evidence>
<dbReference type="PROSITE" id="PS51184">
    <property type="entry name" value="JMJC"/>
    <property type="match status" value="1"/>
</dbReference>
<proteinExistence type="predicted"/>
<dbReference type="GeneID" id="36841513"/>
<dbReference type="EMBL" id="MG011691">
    <property type="protein sequence ID" value="AVK77058.1"/>
    <property type="molecule type" value="Genomic_DNA"/>
</dbReference>
<protein>
    <submittedName>
        <fullName evidence="3">Cupin incomplete domain containing protein</fullName>
    </submittedName>
</protein>